<dbReference type="GO" id="GO:0006520">
    <property type="term" value="P:amino acid metabolic process"/>
    <property type="evidence" value="ECO:0007669"/>
    <property type="project" value="InterPro"/>
</dbReference>
<evidence type="ECO:0000256" key="4">
    <source>
        <dbReference type="ARBA" id="ARBA00024446"/>
    </source>
</evidence>
<evidence type="ECO:0000313" key="8">
    <source>
        <dbReference type="Proteomes" id="UP000283880"/>
    </source>
</evidence>
<dbReference type="Proteomes" id="UP000283880">
    <property type="component" value="Unassembled WGS sequence"/>
</dbReference>
<dbReference type="HAMAP" id="MF_00601">
    <property type="entry name" value="EutC"/>
    <property type="match status" value="1"/>
</dbReference>
<keyword evidence="3 5" id="KW-0170">Cobalt</keyword>
<evidence type="ECO:0000256" key="2">
    <source>
        <dbReference type="ARBA" id="ARBA00023239"/>
    </source>
</evidence>
<dbReference type="Gene3D" id="1.10.30.40">
    <property type="entry name" value="Ethanolamine ammonia-lyase light chain (EutC), N-terminal domain"/>
    <property type="match status" value="1"/>
</dbReference>
<keyword evidence="4 5" id="KW-1283">Bacterial microcompartment</keyword>
<reference evidence="7 8" key="1">
    <citation type="submission" date="2018-08" db="EMBL/GenBank/DDBJ databases">
        <title>A genome reference for cultivated species of the human gut microbiota.</title>
        <authorList>
            <person name="Zou Y."/>
            <person name="Xue W."/>
            <person name="Luo G."/>
        </authorList>
    </citation>
    <scope>NUCLEOTIDE SEQUENCE [LARGE SCALE GENOMIC DNA]</scope>
    <source>
        <strain evidence="7 8">AF04-15</strain>
    </source>
</reference>
<keyword evidence="1 5" id="KW-0846">Cobalamin</keyword>
<comment type="catalytic activity">
    <reaction evidence="5">
        <text>ethanolamine = acetaldehyde + NH4(+)</text>
        <dbReference type="Rhea" id="RHEA:15313"/>
        <dbReference type="ChEBI" id="CHEBI:15343"/>
        <dbReference type="ChEBI" id="CHEBI:28938"/>
        <dbReference type="ChEBI" id="CHEBI:57603"/>
        <dbReference type="EC" id="4.3.1.7"/>
    </reaction>
</comment>
<dbReference type="InterPro" id="IPR042255">
    <property type="entry name" value="EutC_N"/>
</dbReference>
<feature type="compositionally biased region" description="Basic and acidic residues" evidence="6">
    <location>
        <begin position="27"/>
        <end position="70"/>
    </location>
</feature>
<comment type="pathway">
    <text evidence="5">Amine and polyamine degradation; ethanolamine degradation.</text>
</comment>
<comment type="caution">
    <text evidence="7">The sequence shown here is derived from an EMBL/GenBank/DDBJ whole genome shotgun (WGS) entry which is preliminary data.</text>
</comment>
<dbReference type="EMBL" id="QSBM01000005">
    <property type="protein sequence ID" value="RGX30454.1"/>
    <property type="molecule type" value="Genomic_DNA"/>
</dbReference>
<comment type="subunit">
    <text evidence="5">The basic unit is a heterodimer which dimerizes to form tetramers. The heterotetramers trimerize; 6 large subunits form a core ring with 6 small subunits projecting outwards.</text>
</comment>
<comment type="similarity">
    <text evidence="5">Belongs to the EutC family.</text>
</comment>
<dbReference type="AlphaFoldDB" id="A0A413FHG5"/>
<evidence type="ECO:0000256" key="3">
    <source>
        <dbReference type="ARBA" id="ARBA00023285"/>
    </source>
</evidence>
<dbReference type="OrthoDB" id="114248at2"/>
<evidence type="ECO:0000313" key="7">
    <source>
        <dbReference type="EMBL" id="RGX30454.1"/>
    </source>
</evidence>
<dbReference type="UniPathway" id="UPA00560"/>
<dbReference type="GO" id="GO:0031419">
    <property type="term" value="F:cobalamin binding"/>
    <property type="evidence" value="ECO:0007669"/>
    <property type="project" value="UniProtKB-UniRule"/>
</dbReference>
<dbReference type="GO" id="GO:0009350">
    <property type="term" value="C:ethanolamine ammonia-lyase complex"/>
    <property type="evidence" value="ECO:0007669"/>
    <property type="project" value="UniProtKB-UniRule"/>
</dbReference>
<dbReference type="InterPro" id="IPR042251">
    <property type="entry name" value="EutC_C"/>
</dbReference>
<gene>
    <name evidence="5" type="primary">eutC</name>
    <name evidence="7" type="ORF">DWV29_08455</name>
</gene>
<name>A0A413FHG5_9FIRM</name>
<evidence type="ECO:0000256" key="1">
    <source>
        <dbReference type="ARBA" id="ARBA00022628"/>
    </source>
</evidence>
<dbReference type="EC" id="4.3.1.7" evidence="5"/>
<accession>A0A413FHG5</accession>
<organism evidence="7 8">
    <name type="scientific">Enterocloster asparagiformis</name>
    <dbReference type="NCBI Taxonomy" id="333367"/>
    <lineage>
        <taxon>Bacteria</taxon>
        <taxon>Bacillati</taxon>
        <taxon>Bacillota</taxon>
        <taxon>Clostridia</taxon>
        <taxon>Lachnospirales</taxon>
        <taxon>Lachnospiraceae</taxon>
        <taxon>Enterocloster</taxon>
    </lineage>
</organism>
<proteinExistence type="inferred from homology"/>
<dbReference type="GO" id="GO:0031471">
    <property type="term" value="C:ethanolamine degradation polyhedral organelle"/>
    <property type="evidence" value="ECO:0007669"/>
    <property type="project" value="UniProtKB-UniRule"/>
</dbReference>
<feature type="binding site" evidence="5">
    <location>
        <position position="222"/>
    </location>
    <ligand>
        <name>adenosylcob(III)alamin</name>
        <dbReference type="ChEBI" id="CHEBI:18408"/>
    </ligand>
</feature>
<comment type="subcellular location">
    <subcellularLocation>
        <location evidence="5">Bacterial microcompartment</location>
    </subcellularLocation>
</comment>
<dbReference type="InterPro" id="IPR009246">
    <property type="entry name" value="EutC"/>
</dbReference>
<dbReference type="GO" id="GO:0008851">
    <property type="term" value="F:ethanolamine ammonia-lyase activity"/>
    <property type="evidence" value="ECO:0007669"/>
    <property type="project" value="UniProtKB-UniRule"/>
</dbReference>
<feature type="binding site" evidence="5">
    <location>
        <position position="243"/>
    </location>
    <ligand>
        <name>adenosylcob(III)alamin</name>
        <dbReference type="ChEBI" id="CHEBI:18408"/>
    </ligand>
</feature>
<dbReference type="PANTHER" id="PTHR39330:SF1">
    <property type="entry name" value="ETHANOLAMINE AMMONIA-LYASE SMALL SUBUNIT"/>
    <property type="match status" value="1"/>
</dbReference>
<sequence>MRLDEKMIASIVEEVLREIGMGSGSDGRFERQSGDREQPGRFGAREDGMPPAARRDNDLHDITSQEEKAKPTLAHPMDQEALTRMMGKTTARIGVGKAGPRERTRTWLTLRADHALARDSVFSDVDEGLVDRLKLVSVQSMCRDRNEHITRPDLGRKLDQEAQQKLVSACKAGVDVQLIASDGLSSKAIEANLENILPVIEDGLSMRGISTGPAIFVKFGRVAVEDAVSDLLHPKVVCILIGERPGLGTAESMSAYICYQAFAGQPEARRTVVSNIYSGGTSAVEAGAYVAELIETILKEKASGVDLKH</sequence>
<protein>
    <recommendedName>
        <fullName evidence="5">Ethanolamine ammonia-lyase small subunit</fullName>
        <shortName evidence="5">EAL small subunit</shortName>
        <ecNumber evidence="5">4.3.1.7</ecNumber>
    </recommendedName>
</protein>
<dbReference type="PANTHER" id="PTHR39330">
    <property type="entry name" value="ETHANOLAMINE AMMONIA-LYASE LIGHT CHAIN"/>
    <property type="match status" value="1"/>
</dbReference>
<comment type="cofactor">
    <cofactor evidence="5">
        <name>adenosylcob(III)alamin</name>
        <dbReference type="ChEBI" id="CHEBI:18408"/>
    </cofactor>
    <text evidence="5">Binds between the large and small subunits.</text>
</comment>
<evidence type="ECO:0000256" key="5">
    <source>
        <dbReference type="HAMAP-Rule" id="MF_00601"/>
    </source>
</evidence>
<dbReference type="RefSeq" id="WP_007706399.1">
    <property type="nucleotide sequence ID" value="NZ_JAWYJI010000265.1"/>
</dbReference>
<evidence type="ECO:0000256" key="6">
    <source>
        <dbReference type="SAM" id="MobiDB-lite"/>
    </source>
</evidence>
<dbReference type="NCBIfam" id="NF003971">
    <property type="entry name" value="PRK05465.1"/>
    <property type="match status" value="1"/>
</dbReference>
<comment type="function">
    <text evidence="5">Catalyzes the deamination of various vicinal amino-alcohols to oxo compounds. Allows this organism to utilize ethanolamine as the sole source of nitrogen and carbon in the presence of external vitamin B12.</text>
</comment>
<dbReference type="GO" id="GO:0046336">
    <property type="term" value="P:ethanolamine catabolic process"/>
    <property type="evidence" value="ECO:0007669"/>
    <property type="project" value="UniProtKB-UniRule"/>
</dbReference>
<feature type="region of interest" description="Disordered" evidence="6">
    <location>
        <begin position="21"/>
        <end position="72"/>
    </location>
</feature>
<dbReference type="Pfam" id="PF05985">
    <property type="entry name" value="EutC"/>
    <property type="match status" value="1"/>
</dbReference>
<dbReference type="Gene3D" id="3.40.50.11240">
    <property type="entry name" value="Ethanolamine ammonia-lyase light chain (EutC)"/>
    <property type="match status" value="1"/>
</dbReference>
<keyword evidence="2 5" id="KW-0456">Lyase</keyword>